<evidence type="ECO:0000256" key="2">
    <source>
        <dbReference type="SAM" id="MobiDB-lite"/>
    </source>
</evidence>
<dbReference type="Gene3D" id="3.10.20.90">
    <property type="entry name" value="Phosphatidylinositol 3-kinase Catalytic Subunit, Chain A, domain 1"/>
    <property type="match status" value="1"/>
</dbReference>
<sequence>MSSRNLDDTQSEILNQFQAITHTDDVDAAVNRLIHYDWNLERAVESVYDPSNSHDATREALEEEVASSAQQQQRQDTPSIQRPPTAPQPRTGVFALFAWPFGIAWNMTWSILSFVMRLLSRPSITHTQSSSTSNRQDTRTLAQQFKRDFELKFGETHVEFFQGGYSQALETARRDLRFLFVVLQSDEHDDTEDFCRNTLTSQDLVDYMAQHNILVWAGNVRETEAFQVAGTLRATTYPFMAIIALQQMGGNNGLRMTVVDRIEGIALPATIIQRLERANRRHSAGMNRLRMERDQRDMERRLREEQDRAYRESLRADQAKERQAQEAREAAAKAAEESQRAEQARQELEEKREQYIRHLCSTLAEEPNDAYNGQVAKINFRLADGTRVVRKFRGEDTIEALYHFVEAYPLLKNEQDQQHVEAPEGYTHKYNFTVISSYPRVAHEFSSTTQLNQVKSLWPTATLIVEADDNDDDHDDDDE</sequence>
<dbReference type="InterPro" id="IPR006577">
    <property type="entry name" value="UAS"/>
</dbReference>
<evidence type="ECO:0000259" key="4">
    <source>
        <dbReference type="PROSITE" id="PS50033"/>
    </source>
</evidence>
<feature type="region of interest" description="Disordered" evidence="2">
    <location>
        <begin position="283"/>
        <end position="349"/>
    </location>
</feature>
<dbReference type="SMART" id="SM00594">
    <property type="entry name" value="UAS"/>
    <property type="match status" value="1"/>
</dbReference>
<proteinExistence type="predicted"/>
<feature type="transmembrane region" description="Helical" evidence="3">
    <location>
        <begin position="93"/>
        <end position="115"/>
    </location>
</feature>
<evidence type="ECO:0000313" key="5">
    <source>
        <dbReference type="EMBL" id="CDH53971.1"/>
    </source>
</evidence>
<feature type="compositionally biased region" description="Low complexity" evidence="2">
    <location>
        <begin position="66"/>
        <end position="75"/>
    </location>
</feature>
<dbReference type="Gene3D" id="3.40.30.10">
    <property type="entry name" value="Glutaredoxin"/>
    <property type="match status" value="1"/>
</dbReference>
<feature type="compositionally biased region" description="Basic and acidic residues" evidence="2">
    <location>
        <begin position="289"/>
        <end position="349"/>
    </location>
</feature>
<keyword evidence="1" id="KW-0175">Coiled coil</keyword>
<dbReference type="GO" id="GO:0005783">
    <property type="term" value="C:endoplasmic reticulum"/>
    <property type="evidence" value="ECO:0007669"/>
    <property type="project" value="TreeGrafter"/>
</dbReference>
<reference evidence="5" key="1">
    <citation type="submission" date="2013-08" db="EMBL/GenBank/DDBJ databases">
        <title>Gene expansion shapes genome architecture in the human pathogen Lichtheimia corymbifera: an evolutionary genomics analysis in the ancient terrestrial Mucorales (Mucoromycotina).</title>
        <authorList>
            <person name="Schwartze V.U."/>
            <person name="Winter S."/>
            <person name="Shelest E."/>
            <person name="Marcet-Houben M."/>
            <person name="Horn F."/>
            <person name="Wehner S."/>
            <person name="Hoffmann K."/>
            <person name="Riege K."/>
            <person name="Sammeth M."/>
            <person name="Nowrousian M."/>
            <person name="Valiante V."/>
            <person name="Linde J."/>
            <person name="Jacobsen I.D."/>
            <person name="Marz M."/>
            <person name="Brakhage A.A."/>
            <person name="Gabaldon T."/>
            <person name="Bocker S."/>
            <person name="Voigt K."/>
        </authorList>
    </citation>
    <scope>NUCLEOTIDE SEQUENCE [LARGE SCALE GENOMIC DNA]</scope>
    <source>
        <strain evidence="5">FSU 9682</strain>
    </source>
</reference>
<dbReference type="GO" id="GO:0036503">
    <property type="term" value="P:ERAD pathway"/>
    <property type="evidence" value="ECO:0007669"/>
    <property type="project" value="TreeGrafter"/>
</dbReference>
<dbReference type="InterPro" id="IPR036249">
    <property type="entry name" value="Thioredoxin-like_sf"/>
</dbReference>
<dbReference type="InterPro" id="IPR001012">
    <property type="entry name" value="UBX_dom"/>
</dbReference>
<dbReference type="PROSITE" id="PS50033">
    <property type="entry name" value="UBX"/>
    <property type="match status" value="1"/>
</dbReference>
<dbReference type="STRING" id="1263082.A0A068RYA7"/>
<dbReference type="CDD" id="cd01767">
    <property type="entry name" value="UBX"/>
    <property type="match status" value="1"/>
</dbReference>
<dbReference type="Pfam" id="PF00789">
    <property type="entry name" value="UBX"/>
    <property type="match status" value="1"/>
</dbReference>
<protein>
    <submittedName>
        <fullName evidence="5">Ubx domain-containing protein</fullName>
    </submittedName>
</protein>
<dbReference type="OrthoDB" id="1026733at2759"/>
<dbReference type="VEuPathDB" id="FungiDB:LCOR_05270.1"/>
<dbReference type="SMART" id="SM00166">
    <property type="entry name" value="UBX"/>
    <property type="match status" value="1"/>
</dbReference>
<dbReference type="GO" id="GO:0043130">
    <property type="term" value="F:ubiquitin binding"/>
    <property type="evidence" value="ECO:0007669"/>
    <property type="project" value="TreeGrafter"/>
</dbReference>
<accession>A0A068RYA7</accession>
<dbReference type="InterPro" id="IPR029071">
    <property type="entry name" value="Ubiquitin-like_domsf"/>
</dbReference>
<keyword evidence="6" id="KW-1185">Reference proteome</keyword>
<name>A0A068RYA7_9FUNG</name>
<organism evidence="5 6">
    <name type="scientific">Lichtheimia corymbifera JMRC:FSU:9682</name>
    <dbReference type="NCBI Taxonomy" id="1263082"/>
    <lineage>
        <taxon>Eukaryota</taxon>
        <taxon>Fungi</taxon>
        <taxon>Fungi incertae sedis</taxon>
        <taxon>Mucoromycota</taxon>
        <taxon>Mucoromycotina</taxon>
        <taxon>Mucoromycetes</taxon>
        <taxon>Mucorales</taxon>
        <taxon>Lichtheimiaceae</taxon>
        <taxon>Lichtheimia</taxon>
    </lineage>
</organism>
<dbReference type="SUPFAM" id="SSF54236">
    <property type="entry name" value="Ubiquitin-like"/>
    <property type="match status" value="1"/>
</dbReference>
<feature type="domain" description="UBX" evidence="4">
    <location>
        <begin position="371"/>
        <end position="465"/>
    </location>
</feature>
<dbReference type="Pfam" id="PF14555">
    <property type="entry name" value="UBA_4"/>
    <property type="match status" value="1"/>
</dbReference>
<keyword evidence="3" id="KW-1133">Transmembrane helix</keyword>
<feature type="region of interest" description="Disordered" evidence="2">
    <location>
        <begin position="49"/>
        <end position="87"/>
    </location>
</feature>
<dbReference type="InterPro" id="IPR050730">
    <property type="entry name" value="UBX_domain-protein"/>
</dbReference>
<dbReference type="AlphaFoldDB" id="A0A068RYA7"/>
<dbReference type="EMBL" id="CBTN010000020">
    <property type="protein sequence ID" value="CDH53971.1"/>
    <property type="molecule type" value="Genomic_DNA"/>
</dbReference>
<dbReference type="PANTHER" id="PTHR23322:SF1">
    <property type="entry name" value="FAS-ASSOCIATED FACTOR 2"/>
    <property type="match status" value="1"/>
</dbReference>
<comment type="caution">
    <text evidence="5">The sequence shown here is derived from an EMBL/GenBank/DDBJ whole genome shotgun (WGS) entry which is preliminary data.</text>
</comment>
<evidence type="ECO:0000256" key="1">
    <source>
        <dbReference type="ARBA" id="ARBA00023054"/>
    </source>
</evidence>
<keyword evidence="3" id="KW-0472">Membrane</keyword>
<evidence type="ECO:0000313" key="6">
    <source>
        <dbReference type="Proteomes" id="UP000027586"/>
    </source>
</evidence>
<dbReference type="Gene3D" id="1.10.8.10">
    <property type="entry name" value="DNA helicase RuvA subunit, C-terminal domain"/>
    <property type="match status" value="1"/>
</dbReference>
<evidence type="ECO:0000256" key="3">
    <source>
        <dbReference type="SAM" id="Phobius"/>
    </source>
</evidence>
<gene>
    <name evidence="5" type="ORF">LCOR_05270.1</name>
</gene>
<dbReference type="PANTHER" id="PTHR23322">
    <property type="entry name" value="FAS-ASSOCIATED PROTEIN"/>
    <property type="match status" value="1"/>
</dbReference>
<keyword evidence="3" id="KW-0812">Transmembrane</keyword>
<dbReference type="Proteomes" id="UP000027586">
    <property type="component" value="Unassembled WGS sequence"/>
</dbReference>
<dbReference type="SUPFAM" id="SSF52833">
    <property type="entry name" value="Thioredoxin-like"/>
    <property type="match status" value="1"/>
</dbReference>